<dbReference type="EMBL" id="KV700136">
    <property type="protein sequence ID" value="OCF31290.1"/>
    <property type="molecule type" value="Genomic_DNA"/>
</dbReference>
<evidence type="ECO:0000256" key="1">
    <source>
        <dbReference type="SAM" id="MobiDB-lite"/>
    </source>
</evidence>
<gene>
    <name evidence="2" type="ORF">I316_07076</name>
</gene>
<keyword evidence="3" id="KW-1185">Reference proteome</keyword>
<sequence length="275" mass="30111">MASRGIQQPSSRPQPSQSEIQSGVNPRPPSGDPYSGFGTVHPLAHQQYGTAWHSSQGFDLSQDGGHYAYQQAQIDPQDRVFQIQTVNDASVLKQATQDRLSSFVAHGLLDTQQYDAKTAELSSTYDQLTASVQAQSPTWVVDRNALASFCKATHQQLTTLRDNLRGQLKAQQASLVQSTEAVETQNPVAIARQTSQVLSSNRRSMRAWQKQTSAYSQELATGATGPWDIRGQYFREQIHSDIRCGIIPAAFDDNDGDDEPSVDDRSSLGSSARGL</sequence>
<dbReference type="Proteomes" id="UP000092666">
    <property type="component" value="Unassembled WGS sequence"/>
</dbReference>
<feature type="region of interest" description="Disordered" evidence="1">
    <location>
        <begin position="1"/>
        <end position="40"/>
    </location>
</feature>
<dbReference type="AlphaFoldDB" id="A0A1B9GJM1"/>
<organism evidence="2 3">
    <name type="scientific">Kwoniella heveanensis BCC8398</name>
    <dbReference type="NCBI Taxonomy" id="1296120"/>
    <lineage>
        <taxon>Eukaryota</taxon>
        <taxon>Fungi</taxon>
        <taxon>Dikarya</taxon>
        <taxon>Basidiomycota</taxon>
        <taxon>Agaricomycotina</taxon>
        <taxon>Tremellomycetes</taxon>
        <taxon>Tremellales</taxon>
        <taxon>Cryptococcaceae</taxon>
        <taxon>Kwoniella</taxon>
    </lineage>
</organism>
<reference evidence="2 3" key="1">
    <citation type="submission" date="2013-07" db="EMBL/GenBank/DDBJ databases">
        <title>The Genome Sequence of Cryptococcus heveanensis BCC8398.</title>
        <authorList>
            <consortium name="The Broad Institute Genome Sequencing Platform"/>
            <person name="Cuomo C."/>
            <person name="Litvintseva A."/>
            <person name="Chen Y."/>
            <person name="Heitman J."/>
            <person name="Sun S."/>
            <person name="Springer D."/>
            <person name="Dromer F."/>
            <person name="Young S.K."/>
            <person name="Zeng Q."/>
            <person name="Gargeya S."/>
            <person name="Fitzgerald M."/>
            <person name="Abouelleil A."/>
            <person name="Alvarado L."/>
            <person name="Berlin A.M."/>
            <person name="Chapman S.B."/>
            <person name="Dewar J."/>
            <person name="Goldberg J."/>
            <person name="Griggs A."/>
            <person name="Gujja S."/>
            <person name="Hansen M."/>
            <person name="Howarth C."/>
            <person name="Imamovic A."/>
            <person name="Larimer J."/>
            <person name="McCowan C."/>
            <person name="Murphy C."/>
            <person name="Pearson M."/>
            <person name="Priest M."/>
            <person name="Roberts A."/>
            <person name="Saif S."/>
            <person name="Shea T."/>
            <person name="Sykes S."/>
            <person name="Wortman J."/>
            <person name="Nusbaum C."/>
            <person name="Birren B."/>
        </authorList>
    </citation>
    <scope>NUCLEOTIDE SEQUENCE [LARGE SCALE GENOMIC DNA]</scope>
    <source>
        <strain evidence="2 3">BCC8398</strain>
    </source>
</reference>
<accession>A0A1B9GJM1</accession>
<proteinExistence type="predicted"/>
<evidence type="ECO:0000313" key="3">
    <source>
        <dbReference type="Proteomes" id="UP000092666"/>
    </source>
</evidence>
<feature type="compositionally biased region" description="Acidic residues" evidence="1">
    <location>
        <begin position="252"/>
        <end position="261"/>
    </location>
</feature>
<evidence type="ECO:0000313" key="2">
    <source>
        <dbReference type="EMBL" id="OCF31290.1"/>
    </source>
</evidence>
<reference evidence="3" key="2">
    <citation type="submission" date="2013-12" db="EMBL/GenBank/DDBJ databases">
        <title>Evolution of pathogenesis and genome organization in the Tremellales.</title>
        <authorList>
            <person name="Cuomo C."/>
            <person name="Litvintseva A."/>
            <person name="Heitman J."/>
            <person name="Chen Y."/>
            <person name="Sun S."/>
            <person name="Springer D."/>
            <person name="Dromer F."/>
            <person name="Young S."/>
            <person name="Zeng Q."/>
            <person name="Chapman S."/>
            <person name="Gujja S."/>
            <person name="Saif S."/>
            <person name="Birren B."/>
        </authorList>
    </citation>
    <scope>NUCLEOTIDE SEQUENCE [LARGE SCALE GENOMIC DNA]</scope>
    <source>
        <strain evidence="3">BCC8398</strain>
    </source>
</reference>
<name>A0A1B9GJM1_9TREE</name>
<protein>
    <submittedName>
        <fullName evidence="2">Uncharacterized protein</fullName>
    </submittedName>
</protein>
<feature type="region of interest" description="Disordered" evidence="1">
    <location>
        <begin position="250"/>
        <end position="275"/>
    </location>
</feature>
<feature type="compositionally biased region" description="Low complexity" evidence="1">
    <location>
        <begin position="7"/>
        <end position="22"/>
    </location>
</feature>